<keyword evidence="1" id="KW-0812">Transmembrane</keyword>
<feature type="transmembrane region" description="Helical" evidence="1">
    <location>
        <begin position="232"/>
        <end position="250"/>
    </location>
</feature>
<dbReference type="AlphaFoldDB" id="A0A8J2X2Y5"/>
<proteinExistence type="predicted"/>
<dbReference type="Proteomes" id="UP000789595">
    <property type="component" value="Unassembled WGS sequence"/>
</dbReference>
<evidence type="ECO:0000256" key="2">
    <source>
        <dbReference type="SAM" id="SignalP"/>
    </source>
</evidence>
<feature type="transmembrane region" description="Helical" evidence="1">
    <location>
        <begin position="262"/>
        <end position="284"/>
    </location>
</feature>
<feature type="transmembrane region" description="Helical" evidence="1">
    <location>
        <begin position="187"/>
        <end position="212"/>
    </location>
</feature>
<dbReference type="EMBL" id="CAKKNE010000005">
    <property type="protein sequence ID" value="CAH0378308.1"/>
    <property type="molecule type" value="Genomic_DNA"/>
</dbReference>
<accession>A0A8J2X2Y5</accession>
<protein>
    <submittedName>
        <fullName evidence="3">Uncharacterized protein</fullName>
    </submittedName>
</protein>
<feature type="chain" id="PRO_5035205772" evidence="2">
    <location>
        <begin position="22"/>
        <end position="465"/>
    </location>
</feature>
<sequence>MAKRASIPLLLLAALIGSAAAAPRAPLALHFFAALACGGVRALVARPRYVRRPVTRLRSTIDDTDIDVDARILQAKQDLLERVYAGEAGVPVGEPPVLVSGDPCDEEAIICEVDEDVSEPGHVTSFETAAAMTAAAAIPLPDKEVVFMDALKETVDVEGIAGTVGDGIALLFGDTVRRRLWTRADYAHIHAVSGAYFMVLGFLWLFTSHALLAMDPSAPLSWHLDKPLEASIVVSGAVNAVSAVPMARFSSNKLLDMSDLKANGFTFGGAGLTLMSCWCAWWFSGGYPSFLLPAGPLFFLVWTLVCVGTTVNWEVMLQQNFEANSEGGSKKAIAGQRKLKKMSQDELNEKALLYRLASWPNLTQLLFLYSISTPDASVWWSQVTQQYPLQGVMLYHYGYASALGYALSMFSETLRDRKLVSLRVDLIILLIGVFLPMVSVAFDAACLGDAVTIKPWEYWRQFQGW</sequence>
<name>A0A8J2X2Y5_9STRA</name>
<feature type="transmembrane region" description="Helical" evidence="1">
    <location>
        <begin position="290"/>
        <end position="311"/>
    </location>
</feature>
<dbReference type="OrthoDB" id="202590at2759"/>
<gene>
    <name evidence="3" type="ORF">PECAL_5P28190</name>
</gene>
<reference evidence="3" key="1">
    <citation type="submission" date="2021-11" db="EMBL/GenBank/DDBJ databases">
        <authorList>
            <consortium name="Genoscope - CEA"/>
            <person name="William W."/>
        </authorList>
    </citation>
    <scope>NUCLEOTIDE SEQUENCE</scope>
</reference>
<evidence type="ECO:0000313" key="4">
    <source>
        <dbReference type="Proteomes" id="UP000789595"/>
    </source>
</evidence>
<evidence type="ECO:0000313" key="3">
    <source>
        <dbReference type="EMBL" id="CAH0378308.1"/>
    </source>
</evidence>
<keyword evidence="1" id="KW-0472">Membrane</keyword>
<organism evidence="3 4">
    <name type="scientific">Pelagomonas calceolata</name>
    <dbReference type="NCBI Taxonomy" id="35677"/>
    <lineage>
        <taxon>Eukaryota</taxon>
        <taxon>Sar</taxon>
        <taxon>Stramenopiles</taxon>
        <taxon>Ochrophyta</taxon>
        <taxon>Pelagophyceae</taxon>
        <taxon>Pelagomonadales</taxon>
        <taxon>Pelagomonadaceae</taxon>
        <taxon>Pelagomonas</taxon>
    </lineage>
</organism>
<keyword evidence="4" id="KW-1185">Reference proteome</keyword>
<feature type="signal peptide" evidence="2">
    <location>
        <begin position="1"/>
        <end position="21"/>
    </location>
</feature>
<comment type="caution">
    <text evidence="3">The sequence shown here is derived from an EMBL/GenBank/DDBJ whole genome shotgun (WGS) entry which is preliminary data.</text>
</comment>
<feature type="transmembrane region" description="Helical" evidence="1">
    <location>
        <begin position="422"/>
        <end position="442"/>
    </location>
</feature>
<feature type="transmembrane region" description="Helical" evidence="1">
    <location>
        <begin position="31"/>
        <end position="49"/>
    </location>
</feature>
<evidence type="ECO:0000256" key="1">
    <source>
        <dbReference type="SAM" id="Phobius"/>
    </source>
</evidence>
<keyword evidence="1" id="KW-1133">Transmembrane helix</keyword>
<keyword evidence="2" id="KW-0732">Signal</keyword>